<evidence type="ECO:0000256" key="6">
    <source>
        <dbReference type="ARBA" id="ARBA00023163"/>
    </source>
</evidence>
<comment type="similarity">
    <text evidence="2">Belongs to the EAF6 family.</text>
</comment>
<dbReference type="AlphaFoldDB" id="A0A0G4F440"/>
<evidence type="ECO:0000256" key="3">
    <source>
        <dbReference type="ARBA" id="ARBA00022853"/>
    </source>
</evidence>
<dbReference type="Proteomes" id="UP000041254">
    <property type="component" value="Unassembled WGS sequence"/>
</dbReference>
<feature type="region of interest" description="Disordered" evidence="9">
    <location>
        <begin position="62"/>
        <end position="84"/>
    </location>
</feature>
<dbReference type="OrthoDB" id="440324at2759"/>
<feature type="region of interest" description="Disordered" evidence="9">
    <location>
        <begin position="107"/>
        <end position="145"/>
    </location>
</feature>
<dbReference type="EMBL" id="CDMY01000366">
    <property type="protein sequence ID" value="CEM06486.1"/>
    <property type="molecule type" value="Genomic_DNA"/>
</dbReference>
<dbReference type="PANTHER" id="PTHR13476">
    <property type="entry name" value="CHROMATIN MODIFICATION-RELATED PROTEIN MEAF6"/>
    <property type="match status" value="1"/>
</dbReference>
<keyword evidence="4" id="KW-0805">Transcription regulation</keyword>
<evidence type="ECO:0008006" key="12">
    <source>
        <dbReference type="Google" id="ProtNLM"/>
    </source>
</evidence>
<reference evidence="10 11" key="1">
    <citation type="submission" date="2014-11" db="EMBL/GenBank/DDBJ databases">
        <authorList>
            <person name="Zhu J."/>
            <person name="Qi W."/>
            <person name="Song R."/>
        </authorList>
    </citation>
    <scope>NUCLEOTIDE SEQUENCE [LARGE SCALE GENOMIC DNA]</scope>
</reference>
<keyword evidence="11" id="KW-1185">Reference proteome</keyword>
<feature type="coiled-coil region" evidence="8">
    <location>
        <begin position="1"/>
        <end position="35"/>
    </location>
</feature>
<sequence>MRVESSTLKEIKKAREELKESLSQIEQKIYDFESDYLNETATFGNILKGWDGYNTAINKKNARRADNAEPVKDQDRWFSRSSLSSPVVSLEQMQHLHTQMAMDNTQINGLMPPQHANVQDDAFTDEGRSVAGQSSKPRKTSGKKH</sequence>
<evidence type="ECO:0000256" key="1">
    <source>
        <dbReference type="ARBA" id="ARBA00004123"/>
    </source>
</evidence>
<name>A0A0G4F440_VITBC</name>
<protein>
    <recommendedName>
        <fullName evidence="12">Chromatin modification-related protein MEAF6</fullName>
    </recommendedName>
</protein>
<evidence type="ECO:0000256" key="9">
    <source>
        <dbReference type="SAM" id="MobiDB-lite"/>
    </source>
</evidence>
<keyword evidence="3" id="KW-0156">Chromatin regulator</keyword>
<feature type="compositionally biased region" description="Basic residues" evidence="9">
    <location>
        <begin position="136"/>
        <end position="145"/>
    </location>
</feature>
<proteinExistence type="inferred from homology"/>
<dbReference type="VEuPathDB" id="CryptoDB:Vbra_5673"/>
<evidence type="ECO:0000256" key="5">
    <source>
        <dbReference type="ARBA" id="ARBA00023054"/>
    </source>
</evidence>
<evidence type="ECO:0000256" key="2">
    <source>
        <dbReference type="ARBA" id="ARBA00010916"/>
    </source>
</evidence>
<organism evidence="10 11">
    <name type="scientific">Vitrella brassicaformis (strain CCMP3155)</name>
    <dbReference type="NCBI Taxonomy" id="1169540"/>
    <lineage>
        <taxon>Eukaryota</taxon>
        <taxon>Sar</taxon>
        <taxon>Alveolata</taxon>
        <taxon>Colpodellida</taxon>
        <taxon>Vitrellaceae</taxon>
        <taxon>Vitrella</taxon>
    </lineage>
</organism>
<evidence type="ECO:0000313" key="11">
    <source>
        <dbReference type="Proteomes" id="UP000041254"/>
    </source>
</evidence>
<evidence type="ECO:0000256" key="4">
    <source>
        <dbReference type="ARBA" id="ARBA00023015"/>
    </source>
</evidence>
<keyword evidence="6" id="KW-0804">Transcription</keyword>
<dbReference type="GO" id="GO:0000123">
    <property type="term" value="C:histone acetyltransferase complex"/>
    <property type="evidence" value="ECO:0007669"/>
    <property type="project" value="InterPro"/>
</dbReference>
<dbReference type="InterPro" id="IPR015418">
    <property type="entry name" value="Eaf6"/>
</dbReference>
<keyword evidence="5 8" id="KW-0175">Coiled coil</keyword>
<keyword evidence="7" id="KW-0539">Nucleus</keyword>
<accession>A0A0G4F440</accession>
<gene>
    <name evidence="10" type="ORF">Vbra_5673</name>
</gene>
<feature type="compositionally biased region" description="Basic and acidic residues" evidence="9">
    <location>
        <begin position="63"/>
        <end position="78"/>
    </location>
</feature>
<evidence type="ECO:0000256" key="7">
    <source>
        <dbReference type="ARBA" id="ARBA00023242"/>
    </source>
</evidence>
<dbReference type="GO" id="GO:0006325">
    <property type="term" value="P:chromatin organization"/>
    <property type="evidence" value="ECO:0007669"/>
    <property type="project" value="UniProtKB-KW"/>
</dbReference>
<dbReference type="GO" id="GO:0005634">
    <property type="term" value="C:nucleus"/>
    <property type="evidence" value="ECO:0007669"/>
    <property type="project" value="UniProtKB-SubCell"/>
</dbReference>
<evidence type="ECO:0000256" key="8">
    <source>
        <dbReference type="SAM" id="Coils"/>
    </source>
</evidence>
<comment type="subcellular location">
    <subcellularLocation>
        <location evidence="1">Nucleus</location>
    </subcellularLocation>
</comment>
<dbReference type="STRING" id="1169540.A0A0G4F440"/>
<dbReference type="Pfam" id="PF09340">
    <property type="entry name" value="NuA4"/>
    <property type="match status" value="1"/>
</dbReference>
<dbReference type="InParanoid" id="A0A0G4F440"/>
<evidence type="ECO:0000313" key="10">
    <source>
        <dbReference type="EMBL" id="CEM06486.1"/>
    </source>
</evidence>